<reference evidence="3 4" key="1">
    <citation type="submission" date="2019-02" db="EMBL/GenBank/DDBJ databases">
        <title>Draft genome sequences of novel Actinobacteria.</title>
        <authorList>
            <person name="Sahin N."/>
            <person name="Ay H."/>
            <person name="Saygin H."/>
        </authorList>
    </citation>
    <scope>NUCLEOTIDE SEQUENCE [LARGE SCALE GENOMIC DNA]</scope>
    <source>
        <strain evidence="3 4">8K307</strain>
    </source>
</reference>
<dbReference type="SUPFAM" id="SSF53756">
    <property type="entry name" value="UDP-Glycosyltransferase/glycogen phosphorylase"/>
    <property type="match status" value="1"/>
</dbReference>
<dbReference type="Pfam" id="PF00534">
    <property type="entry name" value="Glycos_transf_1"/>
    <property type="match status" value="1"/>
</dbReference>
<dbReference type="Proteomes" id="UP000295217">
    <property type="component" value="Unassembled WGS sequence"/>
</dbReference>
<accession>A0A4R5AEI8</accession>
<dbReference type="PANTHER" id="PTHR45947">
    <property type="entry name" value="SULFOQUINOVOSYL TRANSFERASE SQD2"/>
    <property type="match status" value="1"/>
</dbReference>
<dbReference type="EMBL" id="SMLB01000007">
    <property type="protein sequence ID" value="TDD70948.1"/>
    <property type="molecule type" value="Genomic_DNA"/>
</dbReference>
<dbReference type="GO" id="GO:0016757">
    <property type="term" value="F:glycosyltransferase activity"/>
    <property type="evidence" value="ECO:0007669"/>
    <property type="project" value="InterPro"/>
</dbReference>
<comment type="caution">
    <text evidence="3">The sequence shown here is derived from an EMBL/GenBank/DDBJ whole genome shotgun (WGS) entry which is preliminary data.</text>
</comment>
<name>A0A4R5AEI8_9ACTN</name>
<keyword evidence="1 3" id="KW-0808">Transferase</keyword>
<dbReference type="CDD" id="cd03801">
    <property type="entry name" value="GT4_PimA-like"/>
    <property type="match status" value="1"/>
</dbReference>
<evidence type="ECO:0000259" key="2">
    <source>
        <dbReference type="Pfam" id="PF00534"/>
    </source>
</evidence>
<dbReference type="RefSeq" id="WP_132102500.1">
    <property type="nucleotide sequence ID" value="NZ_SMLB01000007.1"/>
</dbReference>
<evidence type="ECO:0000313" key="4">
    <source>
        <dbReference type="Proteomes" id="UP000295217"/>
    </source>
</evidence>
<dbReference type="AlphaFoldDB" id="A0A4R5AEI8"/>
<dbReference type="InterPro" id="IPR050194">
    <property type="entry name" value="Glycosyltransferase_grp1"/>
</dbReference>
<dbReference type="PANTHER" id="PTHR45947:SF3">
    <property type="entry name" value="SULFOQUINOVOSYL TRANSFERASE SQD2"/>
    <property type="match status" value="1"/>
</dbReference>
<sequence length="404" mass="44822">MKILMIAPACDGQDVGESWVAFQWASLVSQRFELTLLTTYKRGHVPPSQQLPAVRVVEWSEPPLVDRVERLNSLMQPAYAPFYVRARRWIRARLRDGERFDVAHQAVPVAMRYPSPARRLGVPLVMGPVGGSLESPPGFVAEEGATPWYQRLRALDGWRIRHDALLRSTYESAECVVGVAPYVQEFLADLTLRRFELMSETAVHDVPPPVDRSGRTGPVRLLHVGRIVRTKGLRDVIRAMAALRDLNLMLDVLGDGSDRAACEELVQELGLTDRVTFHGAVPRVQVDAFYERADIFVFPSYREPGGNVSLEAMGYGLPVVVCDRGGPGANVADSCAFRLPAVSPEQLAVDCAAAVRKLAEDRELRLRMGAAAREHVTATHLWQHRLDRMSDLYASVTGRPPSSS</sequence>
<dbReference type="OrthoDB" id="9810929at2"/>
<feature type="domain" description="Glycosyl transferase family 1" evidence="2">
    <location>
        <begin position="217"/>
        <end position="374"/>
    </location>
</feature>
<keyword evidence="4" id="KW-1185">Reference proteome</keyword>
<gene>
    <name evidence="3" type="ORF">E1262_07390</name>
</gene>
<organism evidence="3 4">
    <name type="scientific">Jiangella aurantiaca</name>
    <dbReference type="NCBI Taxonomy" id="2530373"/>
    <lineage>
        <taxon>Bacteria</taxon>
        <taxon>Bacillati</taxon>
        <taxon>Actinomycetota</taxon>
        <taxon>Actinomycetes</taxon>
        <taxon>Jiangellales</taxon>
        <taxon>Jiangellaceae</taxon>
        <taxon>Jiangella</taxon>
    </lineage>
</organism>
<proteinExistence type="predicted"/>
<dbReference type="Gene3D" id="3.40.50.2000">
    <property type="entry name" value="Glycogen Phosphorylase B"/>
    <property type="match status" value="2"/>
</dbReference>
<protein>
    <submittedName>
        <fullName evidence="3">Glycosyltransferase family 1 protein</fullName>
    </submittedName>
</protein>
<evidence type="ECO:0000313" key="3">
    <source>
        <dbReference type="EMBL" id="TDD70948.1"/>
    </source>
</evidence>
<dbReference type="InterPro" id="IPR001296">
    <property type="entry name" value="Glyco_trans_1"/>
</dbReference>
<evidence type="ECO:0000256" key="1">
    <source>
        <dbReference type="ARBA" id="ARBA00022679"/>
    </source>
</evidence>